<evidence type="ECO:0000313" key="2">
    <source>
        <dbReference type="EMBL" id="GAA4198563.1"/>
    </source>
</evidence>
<protein>
    <submittedName>
        <fullName evidence="2">Uncharacterized protein</fullName>
    </submittedName>
</protein>
<dbReference type="EMBL" id="BAABAQ010000009">
    <property type="protein sequence ID" value="GAA4198563.1"/>
    <property type="molecule type" value="Genomic_DNA"/>
</dbReference>
<reference evidence="3" key="1">
    <citation type="journal article" date="2019" name="Int. J. Syst. Evol. Microbiol.">
        <title>The Global Catalogue of Microorganisms (GCM) 10K type strain sequencing project: providing services to taxonomists for standard genome sequencing and annotation.</title>
        <authorList>
            <consortium name="The Broad Institute Genomics Platform"/>
            <consortium name="The Broad Institute Genome Sequencing Center for Infectious Disease"/>
            <person name="Wu L."/>
            <person name="Ma J."/>
        </authorList>
    </citation>
    <scope>NUCLEOTIDE SEQUENCE [LARGE SCALE GENOMIC DNA]</scope>
    <source>
        <strain evidence="3">JCM 17388</strain>
    </source>
</reference>
<organism evidence="2 3">
    <name type="scientific">Streptosporangium oxazolinicum</name>
    <dbReference type="NCBI Taxonomy" id="909287"/>
    <lineage>
        <taxon>Bacteria</taxon>
        <taxon>Bacillati</taxon>
        <taxon>Actinomycetota</taxon>
        <taxon>Actinomycetes</taxon>
        <taxon>Streptosporangiales</taxon>
        <taxon>Streptosporangiaceae</taxon>
        <taxon>Streptosporangium</taxon>
    </lineage>
</organism>
<gene>
    <name evidence="2" type="ORF">GCM10022252_49190</name>
</gene>
<evidence type="ECO:0000256" key="1">
    <source>
        <dbReference type="SAM" id="MobiDB-lite"/>
    </source>
</evidence>
<keyword evidence="3" id="KW-1185">Reference proteome</keyword>
<dbReference type="Proteomes" id="UP001501251">
    <property type="component" value="Unassembled WGS sequence"/>
</dbReference>
<name>A0ABP8B5P4_9ACTN</name>
<feature type="region of interest" description="Disordered" evidence="1">
    <location>
        <begin position="48"/>
        <end position="75"/>
    </location>
</feature>
<sequence length="75" mass="8633">MNVTMLPGGTLRVPATTTLDNGTKVDGTRDIGRDDPEYSAWLALAQDEDEQRRRDVEERDSDREILTRWRTRRSA</sequence>
<proteinExistence type="predicted"/>
<feature type="region of interest" description="Disordered" evidence="1">
    <location>
        <begin position="1"/>
        <end position="32"/>
    </location>
</feature>
<evidence type="ECO:0000313" key="3">
    <source>
        <dbReference type="Proteomes" id="UP001501251"/>
    </source>
</evidence>
<dbReference type="RefSeq" id="WP_344920379.1">
    <property type="nucleotide sequence ID" value="NZ_BAABAQ010000009.1"/>
</dbReference>
<feature type="compositionally biased region" description="Basic and acidic residues" evidence="1">
    <location>
        <begin position="50"/>
        <end position="67"/>
    </location>
</feature>
<accession>A0ABP8B5P4</accession>
<comment type="caution">
    <text evidence="2">The sequence shown here is derived from an EMBL/GenBank/DDBJ whole genome shotgun (WGS) entry which is preliminary data.</text>
</comment>